<dbReference type="InterPro" id="IPR039421">
    <property type="entry name" value="Type_1_exporter"/>
</dbReference>
<dbReference type="Gene3D" id="1.20.1560.10">
    <property type="entry name" value="ABC transporter type 1, transmembrane domain"/>
    <property type="match status" value="1"/>
</dbReference>
<gene>
    <name evidence="10" type="ORF">NZD89_11390</name>
</gene>
<sequence>MFVIENNDPNLDRQEQAMRLLWEYIKGHKGYYVVSFLSILIAEVITVQSPNVIGRFTDLLQAGKLNFGVVERYSLLLVLIAIGYTVFYGIGQFRTGMMGRQLEYLFRRHLFLHWETLSTTYFNKRSIGDLLNHAMNDVQAVRQAISQGLNQLSNAIFLLCSALFMMFHTVTFRLTLVSILPILFVPLFVVWFGPRVRTASRRAQESLSSMTDLSEESFSAIRLIKATANEGVAVHRFQERVDTVLSQQLRMARQTATFQSLIPLMGSISFVIALAYGGYLTVTHQILLGSFVAFTLYLALVINPLQQIGNVINSFQRASASLLRLNVLLGERSEIVDQSTLAEPTSIQGDIDVRLSVFQYPDSDTPVLKEIAFSVKRGETLGIVGQTGSGKSTLVNLLPRIYDPPPATVFIDGHDVRNMGLADLRNAISYVPQDGFLFSTSIGQNIGFSKGDATLDEIERAAQLASIYNEILEFSKGFDTVIGERGVALSGGQKQRTAIARAFLKDAPILILDDCLSAVDMNTEKRIISSLNEVRENRTTIIIAHRLSAVRHADLIIVLDDGVMVESGTHDELMELGGIYARMYALQQHDSEVTAN</sequence>
<dbReference type="InterPro" id="IPR027417">
    <property type="entry name" value="P-loop_NTPase"/>
</dbReference>
<dbReference type="Pfam" id="PF00664">
    <property type="entry name" value="ABC_membrane"/>
    <property type="match status" value="1"/>
</dbReference>
<dbReference type="PANTHER" id="PTHR43394">
    <property type="entry name" value="ATP-DEPENDENT PERMEASE MDL1, MITOCHONDRIAL"/>
    <property type="match status" value="1"/>
</dbReference>
<evidence type="ECO:0000256" key="3">
    <source>
        <dbReference type="ARBA" id="ARBA00022741"/>
    </source>
</evidence>
<dbReference type="CDD" id="cd18541">
    <property type="entry name" value="ABC_6TM_TmrB_like"/>
    <property type="match status" value="1"/>
</dbReference>
<dbReference type="Pfam" id="PF00005">
    <property type="entry name" value="ABC_tran"/>
    <property type="match status" value="1"/>
</dbReference>
<dbReference type="PROSITE" id="PS50893">
    <property type="entry name" value="ABC_TRANSPORTER_2"/>
    <property type="match status" value="1"/>
</dbReference>
<keyword evidence="3" id="KW-0547">Nucleotide-binding</keyword>
<dbReference type="InterPro" id="IPR011527">
    <property type="entry name" value="ABC1_TM_dom"/>
</dbReference>
<dbReference type="PROSITE" id="PS50929">
    <property type="entry name" value="ABC_TM1F"/>
    <property type="match status" value="1"/>
</dbReference>
<organism evidence="10 11">
    <name type="scientific">Alicyclobacillus fastidiosus</name>
    <dbReference type="NCBI Taxonomy" id="392011"/>
    <lineage>
        <taxon>Bacteria</taxon>
        <taxon>Bacillati</taxon>
        <taxon>Bacillota</taxon>
        <taxon>Bacilli</taxon>
        <taxon>Bacillales</taxon>
        <taxon>Alicyclobacillaceae</taxon>
        <taxon>Alicyclobacillus</taxon>
    </lineage>
</organism>
<dbReference type="SUPFAM" id="SSF90123">
    <property type="entry name" value="ABC transporter transmembrane region"/>
    <property type="match status" value="1"/>
</dbReference>
<feature type="transmembrane region" description="Helical" evidence="7">
    <location>
        <begin position="260"/>
        <end position="280"/>
    </location>
</feature>
<dbReference type="InterPro" id="IPR003439">
    <property type="entry name" value="ABC_transporter-like_ATP-bd"/>
</dbReference>
<evidence type="ECO:0000256" key="7">
    <source>
        <dbReference type="SAM" id="Phobius"/>
    </source>
</evidence>
<dbReference type="SMART" id="SM00382">
    <property type="entry name" value="AAA"/>
    <property type="match status" value="1"/>
</dbReference>
<dbReference type="EMBL" id="CP104067">
    <property type="protein sequence ID" value="WAH43929.1"/>
    <property type="molecule type" value="Genomic_DNA"/>
</dbReference>
<dbReference type="InterPro" id="IPR036640">
    <property type="entry name" value="ABC1_TM_sf"/>
</dbReference>
<feature type="domain" description="ABC transporter" evidence="8">
    <location>
        <begin position="353"/>
        <end position="586"/>
    </location>
</feature>
<dbReference type="RefSeq" id="WP_268007835.1">
    <property type="nucleotide sequence ID" value="NZ_CP104067.1"/>
</dbReference>
<evidence type="ECO:0000256" key="4">
    <source>
        <dbReference type="ARBA" id="ARBA00022840"/>
    </source>
</evidence>
<evidence type="ECO:0000259" key="8">
    <source>
        <dbReference type="PROSITE" id="PS50893"/>
    </source>
</evidence>
<feature type="domain" description="ABC transmembrane type-1" evidence="9">
    <location>
        <begin position="33"/>
        <end position="317"/>
    </location>
</feature>
<keyword evidence="11" id="KW-1185">Reference proteome</keyword>
<keyword evidence="4 10" id="KW-0067">ATP-binding</keyword>
<evidence type="ECO:0000313" key="10">
    <source>
        <dbReference type="EMBL" id="WAH43929.1"/>
    </source>
</evidence>
<dbReference type="GO" id="GO:0005524">
    <property type="term" value="F:ATP binding"/>
    <property type="evidence" value="ECO:0007669"/>
    <property type="project" value="UniProtKB-KW"/>
</dbReference>
<keyword evidence="5 7" id="KW-1133">Transmembrane helix</keyword>
<name>A0ABY6ZM53_9BACL</name>
<evidence type="ECO:0000313" key="11">
    <source>
        <dbReference type="Proteomes" id="UP001164761"/>
    </source>
</evidence>
<feature type="transmembrane region" description="Helical" evidence="7">
    <location>
        <begin position="176"/>
        <end position="193"/>
    </location>
</feature>
<dbReference type="PANTHER" id="PTHR43394:SF1">
    <property type="entry name" value="ATP-BINDING CASSETTE SUB-FAMILY B MEMBER 10, MITOCHONDRIAL"/>
    <property type="match status" value="1"/>
</dbReference>
<feature type="transmembrane region" description="Helical" evidence="7">
    <location>
        <begin position="152"/>
        <end position="170"/>
    </location>
</feature>
<reference evidence="10" key="1">
    <citation type="submission" date="2022-08" db="EMBL/GenBank/DDBJ databases">
        <title>Alicyclobacillus fastidiosus DSM 17978, complete genome.</title>
        <authorList>
            <person name="Wang Q."/>
            <person name="Cai R."/>
            <person name="Wang Z."/>
        </authorList>
    </citation>
    <scope>NUCLEOTIDE SEQUENCE</scope>
    <source>
        <strain evidence="10">DSM 17978</strain>
    </source>
</reference>
<feature type="transmembrane region" description="Helical" evidence="7">
    <location>
        <begin position="31"/>
        <end position="53"/>
    </location>
</feature>
<keyword evidence="2 7" id="KW-0812">Transmembrane</keyword>
<feature type="transmembrane region" description="Helical" evidence="7">
    <location>
        <begin position="286"/>
        <end position="305"/>
    </location>
</feature>
<evidence type="ECO:0000256" key="5">
    <source>
        <dbReference type="ARBA" id="ARBA00022989"/>
    </source>
</evidence>
<proteinExistence type="predicted"/>
<comment type="subcellular location">
    <subcellularLocation>
        <location evidence="1">Cell membrane</location>
        <topology evidence="1">Multi-pass membrane protein</topology>
    </subcellularLocation>
</comment>
<dbReference type="Gene3D" id="3.40.50.300">
    <property type="entry name" value="P-loop containing nucleotide triphosphate hydrolases"/>
    <property type="match status" value="1"/>
</dbReference>
<feature type="transmembrane region" description="Helical" evidence="7">
    <location>
        <begin position="73"/>
        <end position="91"/>
    </location>
</feature>
<dbReference type="Proteomes" id="UP001164761">
    <property type="component" value="Chromosome"/>
</dbReference>
<dbReference type="InterPro" id="IPR003593">
    <property type="entry name" value="AAA+_ATPase"/>
</dbReference>
<keyword evidence="6 7" id="KW-0472">Membrane</keyword>
<protein>
    <submittedName>
        <fullName evidence="10">ABC transporter ATP-binding protein/permease</fullName>
    </submittedName>
</protein>
<dbReference type="SUPFAM" id="SSF52540">
    <property type="entry name" value="P-loop containing nucleoside triphosphate hydrolases"/>
    <property type="match status" value="1"/>
</dbReference>
<evidence type="ECO:0000256" key="2">
    <source>
        <dbReference type="ARBA" id="ARBA00022692"/>
    </source>
</evidence>
<evidence type="ECO:0000256" key="1">
    <source>
        <dbReference type="ARBA" id="ARBA00004651"/>
    </source>
</evidence>
<accession>A0ABY6ZM53</accession>
<evidence type="ECO:0000259" key="9">
    <source>
        <dbReference type="PROSITE" id="PS50929"/>
    </source>
</evidence>
<evidence type="ECO:0000256" key="6">
    <source>
        <dbReference type="ARBA" id="ARBA00023136"/>
    </source>
</evidence>